<dbReference type="InterPro" id="IPR011659">
    <property type="entry name" value="WD40"/>
</dbReference>
<evidence type="ECO:0000256" key="1">
    <source>
        <dbReference type="ARBA" id="ARBA00022801"/>
    </source>
</evidence>
<comment type="caution">
    <text evidence="6">The sequence shown here is derived from an EMBL/GenBank/DDBJ whole genome shotgun (WGS) entry which is preliminary data.</text>
</comment>
<dbReference type="EMBL" id="PYVG01000004">
    <property type="protein sequence ID" value="PTB90083.1"/>
    <property type="molecule type" value="Genomic_DNA"/>
</dbReference>
<dbReference type="PANTHER" id="PTHR42776">
    <property type="entry name" value="SERINE PEPTIDASE S9 FAMILY MEMBER"/>
    <property type="match status" value="1"/>
</dbReference>
<name>A0A6N4DKA8_9GAMM</name>
<dbReference type="SUPFAM" id="SSF82171">
    <property type="entry name" value="DPP6 N-terminal domain-like"/>
    <property type="match status" value="1"/>
</dbReference>
<dbReference type="GO" id="GO:0004252">
    <property type="term" value="F:serine-type endopeptidase activity"/>
    <property type="evidence" value="ECO:0007669"/>
    <property type="project" value="TreeGrafter"/>
</dbReference>
<keyword evidence="2" id="KW-0720">Serine protease</keyword>
<dbReference type="InterPro" id="IPR001375">
    <property type="entry name" value="Peptidase_S9_cat"/>
</dbReference>
<dbReference type="Gene3D" id="3.40.50.1820">
    <property type="entry name" value="alpha/beta hydrolase"/>
    <property type="match status" value="1"/>
</dbReference>
<feature type="chain" id="PRO_5026783053" evidence="3">
    <location>
        <begin position="24"/>
        <end position="704"/>
    </location>
</feature>
<feature type="domain" description="Peptidase S9 prolyl oligopeptidase catalytic" evidence="4">
    <location>
        <begin position="491"/>
        <end position="700"/>
    </location>
</feature>
<sequence>MQNYTLIGAALLTLGLTAPSASADTLSATTDTATIPITKPVFSGEDVFALEWANSVQVSPNGKHIVYVRSRYDIMNDGTRNSLWLIDVESGAHTPLFADQYQYGNPTWSPDGTRLAFTSNRAGKNQIHVYWLALQKLTAVTSVQQSPGNLSWSPNGTHIAFMMNEPAPKTDFAKSVKSASKPKDAKWAPAPIVVERTFYQRDGQGVVPSAYRQVFVVPSDGGSARQLTAGAFDHGGPLTWCDNQHIIFGATRAENWEYQTGEQDLWQVHTQSLELTQLTDQPGGEYSASLSPDGKNLAFLSRSSAPEPYHNAKLQVMNLSSGDIQSLQADFDRSMESPQWLDNKTLAVQYADRGQYNLAQVTLNDRRTDLTDKIGGTSVSRPYLFGMFSAAANSDVIAFTYGSATRPADVAVYDLKQRSEAKRTRVLTALNEDVLGYRELAQLNEFTYESSFDGTEIHGWYLTPPNYDPSKAYPTMVEIHGGPHLAYGPFFSAEHQRYAAEGFVVFYNNYRGSTSYGKDFAMLLDGFYSSDNDLADHLSGLDILIEKGVADPNNLFIAGGSAGGIATAFAVGTTDRFNAAAATNPVINWVSKTLTADSSIGQITNQFPALPWEDPDHYWARSPLSRVGNVKTPVLMFTGEKDRRTPIAETEQFYQALKIRQVPTVMVRIPDAYHGVTARPSRINAKVDYTVAWFKRYLKSADGD</sequence>
<reference evidence="6 7" key="1">
    <citation type="submission" date="2018-03" db="EMBL/GenBank/DDBJ databases">
        <title>Cross-interface Injection: A General Nanoliter Liquid Handling Method Applied to Single Cells Genome Amplification Automated Nanoliter Liquid Handling Applied to Single Cell Multiple Displacement Amplification.</title>
        <authorList>
            <person name="Yun J."/>
            <person name="Xu P."/>
            <person name="Xu J."/>
            <person name="Dai X."/>
            <person name="Wang Y."/>
            <person name="Zheng X."/>
            <person name="Cao C."/>
            <person name="Yi Q."/>
            <person name="Zhu Y."/>
            <person name="Wang L."/>
            <person name="Dong Z."/>
            <person name="Huang Y."/>
            <person name="Huang L."/>
            <person name="Du W."/>
        </authorList>
    </citation>
    <scope>NUCLEOTIDE SEQUENCE [LARGE SCALE GENOMIC DNA]</scope>
    <source>
        <strain evidence="6 7">A9-4</strain>
    </source>
</reference>
<accession>A0A6N4DKA8</accession>
<dbReference type="PANTHER" id="PTHR42776:SF27">
    <property type="entry name" value="DIPEPTIDYL PEPTIDASE FAMILY MEMBER 6"/>
    <property type="match status" value="1"/>
</dbReference>
<dbReference type="AlphaFoldDB" id="A0A6N4DKA8"/>
<dbReference type="SUPFAM" id="SSF53474">
    <property type="entry name" value="alpha/beta-Hydrolases"/>
    <property type="match status" value="1"/>
</dbReference>
<dbReference type="Pfam" id="PF00326">
    <property type="entry name" value="Peptidase_S9"/>
    <property type="match status" value="1"/>
</dbReference>
<dbReference type="InterPro" id="IPR002469">
    <property type="entry name" value="Peptidase_S9B_N"/>
</dbReference>
<keyword evidence="1" id="KW-0378">Hydrolase</keyword>
<dbReference type="Proteomes" id="UP000241514">
    <property type="component" value="Unassembled WGS sequence"/>
</dbReference>
<evidence type="ECO:0000313" key="7">
    <source>
        <dbReference type="Proteomes" id="UP000241514"/>
    </source>
</evidence>
<dbReference type="Pfam" id="PF07676">
    <property type="entry name" value="PD40"/>
    <property type="match status" value="1"/>
</dbReference>
<feature type="domain" description="Dipeptidylpeptidase IV N-terminal" evidence="5">
    <location>
        <begin position="203"/>
        <end position="297"/>
    </location>
</feature>
<dbReference type="InterPro" id="IPR029058">
    <property type="entry name" value="AB_hydrolase_fold"/>
</dbReference>
<organism evidence="6 7">
    <name type="scientific">Pseudidiomarina aestuarii</name>
    <dbReference type="NCBI Taxonomy" id="624146"/>
    <lineage>
        <taxon>Bacteria</taxon>
        <taxon>Pseudomonadati</taxon>
        <taxon>Pseudomonadota</taxon>
        <taxon>Gammaproteobacteria</taxon>
        <taxon>Alteromonadales</taxon>
        <taxon>Idiomarinaceae</taxon>
        <taxon>Pseudidiomarina</taxon>
    </lineage>
</organism>
<proteinExistence type="predicted"/>
<dbReference type="GO" id="GO:0006508">
    <property type="term" value="P:proteolysis"/>
    <property type="evidence" value="ECO:0007669"/>
    <property type="project" value="InterPro"/>
</dbReference>
<feature type="signal peptide" evidence="3">
    <location>
        <begin position="1"/>
        <end position="23"/>
    </location>
</feature>
<evidence type="ECO:0000256" key="2">
    <source>
        <dbReference type="ARBA" id="ARBA00022825"/>
    </source>
</evidence>
<dbReference type="Gene3D" id="2.120.10.30">
    <property type="entry name" value="TolB, C-terminal domain"/>
    <property type="match status" value="2"/>
</dbReference>
<evidence type="ECO:0000256" key="3">
    <source>
        <dbReference type="SAM" id="SignalP"/>
    </source>
</evidence>
<evidence type="ECO:0000259" key="4">
    <source>
        <dbReference type="Pfam" id="PF00326"/>
    </source>
</evidence>
<evidence type="ECO:0000313" key="6">
    <source>
        <dbReference type="EMBL" id="PTB90083.1"/>
    </source>
</evidence>
<evidence type="ECO:0000259" key="5">
    <source>
        <dbReference type="Pfam" id="PF00930"/>
    </source>
</evidence>
<dbReference type="InterPro" id="IPR011042">
    <property type="entry name" value="6-blade_b-propeller_TolB-like"/>
</dbReference>
<gene>
    <name evidence="6" type="ORF">C9928_01495</name>
</gene>
<protein>
    <submittedName>
        <fullName evidence="6">Peptidase S9 family protein</fullName>
    </submittedName>
</protein>
<dbReference type="Pfam" id="PF00930">
    <property type="entry name" value="DPPIV_N"/>
    <property type="match status" value="1"/>
</dbReference>
<keyword evidence="2" id="KW-0645">Protease</keyword>
<keyword evidence="3" id="KW-0732">Signal</keyword>